<dbReference type="Pfam" id="PF21530">
    <property type="entry name" value="Pif1_2B_dom"/>
    <property type="match status" value="1"/>
</dbReference>
<keyword evidence="5" id="KW-0067">ATP-binding</keyword>
<keyword evidence="4 10" id="KW-0347">Helicase</keyword>
<dbReference type="PANTHER" id="PTHR47642">
    <property type="entry name" value="ATP-DEPENDENT DNA HELICASE"/>
    <property type="match status" value="1"/>
</dbReference>
<dbReference type="InterPro" id="IPR049163">
    <property type="entry name" value="Pif1-like_2B_dom"/>
</dbReference>
<evidence type="ECO:0000256" key="6">
    <source>
        <dbReference type="ARBA" id="ARBA00023125"/>
    </source>
</evidence>
<dbReference type="GO" id="GO:0003678">
    <property type="term" value="F:DNA helicase activity"/>
    <property type="evidence" value="ECO:0007669"/>
    <property type="project" value="InterPro"/>
</dbReference>
<dbReference type="SUPFAM" id="SSF52540">
    <property type="entry name" value="P-loop containing nucleoside triphosphate hydrolases"/>
    <property type="match status" value="2"/>
</dbReference>
<evidence type="ECO:0000259" key="9">
    <source>
        <dbReference type="SMART" id="SM00382"/>
    </source>
</evidence>
<evidence type="ECO:0000256" key="3">
    <source>
        <dbReference type="ARBA" id="ARBA00022801"/>
    </source>
</evidence>
<dbReference type="Gene3D" id="2.30.30.940">
    <property type="match status" value="1"/>
</dbReference>
<dbReference type="GO" id="GO:0000723">
    <property type="term" value="P:telomere maintenance"/>
    <property type="evidence" value="ECO:0007669"/>
    <property type="project" value="InterPro"/>
</dbReference>
<evidence type="ECO:0000256" key="4">
    <source>
        <dbReference type="ARBA" id="ARBA00022806"/>
    </source>
</evidence>
<dbReference type="Gene3D" id="3.40.50.300">
    <property type="entry name" value="P-loop containing nucleotide triphosphate hydrolases"/>
    <property type="match status" value="1"/>
</dbReference>
<accession>A0A2N1UNI6</accession>
<dbReference type="GO" id="GO:0006281">
    <property type="term" value="P:DNA repair"/>
    <property type="evidence" value="ECO:0007669"/>
    <property type="project" value="InterPro"/>
</dbReference>
<evidence type="ECO:0000256" key="5">
    <source>
        <dbReference type="ARBA" id="ARBA00022840"/>
    </source>
</evidence>
<dbReference type="Proteomes" id="UP000233414">
    <property type="component" value="Unassembled WGS sequence"/>
</dbReference>
<evidence type="ECO:0000256" key="7">
    <source>
        <dbReference type="ARBA" id="ARBA00023204"/>
    </source>
</evidence>
<dbReference type="AlphaFoldDB" id="A0A2N1UNI6"/>
<dbReference type="PANTHER" id="PTHR47642:SF5">
    <property type="entry name" value="ATP-DEPENDENT DNA HELICASE"/>
    <property type="match status" value="1"/>
</dbReference>
<feature type="domain" description="AAA+ ATPase" evidence="9">
    <location>
        <begin position="12"/>
        <end position="164"/>
    </location>
</feature>
<name>A0A2N1UNI6_9BACT</name>
<gene>
    <name evidence="10" type="ORF">CVV26_01840</name>
</gene>
<sequence>MTQEEAFDILKLGHNVFLTGPAGSGKTFLLNKYINYLKKNHKAVAITASTGIAATHMGGITIHSWSGMGIKENLTTKDLQMLLKKPYLKKRFKNVGVLIIDEISMLHSYQFDLIHHICQAFKNNPEPFAGIQIICSGDFFQLPPIQKKEKPKFVFDSEIWENMDIKICYLEEQHRQGKGDLLTLLNHIRKNEIYESKKILANRNNKEKFFSTAITKLYTHNIDVDAINTFELAKINEKEIIYYMEARGNKDVIDALKKGCLAPEKLILKKGAKVMFVKNNFDKGYVNGTLGHVIKFDADGLPVIQIANGEHIMVENTKWTIEENEFIIAEINQLPIRLAWAITIHKSQGMNLDSAEIDLSKSFIKGMGYVALSRLHSLAGLKLIGINELALMVDSKILEKDKILEQRSQELVKDLREMKIWEKEKKQKQFLNSLTSVEQNKIYFSQKKDKESTFEKTKKLVYQKFLIKEIAKHRGLTEDTIISHLEKMVSQKEKINLEYLRPPKERFEKIKIAFQQTDDFKLSLVKEILGNDFSYSEIKLVRLFLFF</sequence>
<keyword evidence="3" id="KW-0378">Hydrolase</keyword>
<keyword evidence="1" id="KW-0547">Nucleotide-binding</keyword>
<evidence type="ECO:0000256" key="2">
    <source>
        <dbReference type="ARBA" id="ARBA00022763"/>
    </source>
</evidence>
<keyword evidence="7" id="KW-0234">DNA repair</keyword>
<dbReference type="InterPro" id="IPR003593">
    <property type="entry name" value="AAA+_ATPase"/>
</dbReference>
<dbReference type="InterPro" id="IPR029491">
    <property type="entry name" value="Helicase_HTH"/>
</dbReference>
<evidence type="ECO:0000256" key="8">
    <source>
        <dbReference type="ARBA" id="ARBA00023235"/>
    </source>
</evidence>
<dbReference type="CDD" id="cd18037">
    <property type="entry name" value="DEXSc_Pif1_like"/>
    <property type="match status" value="1"/>
</dbReference>
<evidence type="ECO:0000256" key="1">
    <source>
        <dbReference type="ARBA" id="ARBA00022741"/>
    </source>
</evidence>
<dbReference type="CDD" id="cd18809">
    <property type="entry name" value="SF1_C_RecD"/>
    <property type="match status" value="1"/>
</dbReference>
<keyword evidence="8" id="KW-0413">Isomerase</keyword>
<dbReference type="InterPro" id="IPR010285">
    <property type="entry name" value="DNA_helicase_pif1-like_DEAD"/>
</dbReference>
<dbReference type="EMBL" id="PGYQ01000006">
    <property type="protein sequence ID" value="PKL72388.1"/>
    <property type="molecule type" value="Genomic_DNA"/>
</dbReference>
<dbReference type="Pfam" id="PF14493">
    <property type="entry name" value="HTH_40"/>
    <property type="match status" value="1"/>
</dbReference>
<dbReference type="Gene3D" id="1.10.10.1390">
    <property type="entry name" value="ATP-dependent DNA helicase RecQ"/>
    <property type="match status" value="1"/>
</dbReference>
<organism evidence="10 11">
    <name type="scientific">Candidatus Kuenenbacteria bacterium HGW-Kuenenbacteria-1</name>
    <dbReference type="NCBI Taxonomy" id="2013812"/>
    <lineage>
        <taxon>Bacteria</taxon>
        <taxon>Candidatus Kueneniibacteriota</taxon>
    </lineage>
</organism>
<dbReference type="Pfam" id="PF05970">
    <property type="entry name" value="PIF1"/>
    <property type="match status" value="1"/>
</dbReference>
<evidence type="ECO:0000313" key="10">
    <source>
        <dbReference type="EMBL" id="PKL72388.1"/>
    </source>
</evidence>
<evidence type="ECO:0000313" key="11">
    <source>
        <dbReference type="Proteomes" id="UP000233414"/>
    </source>
</evidence>
<keyword evidence="2" id="KW-0227">DNA damage</keyword>
<reference evidence="10 11" key="1">
    <citation type="journal article" date="2017" name="ISME J.">
        <title>Potential for microbial H2 and metal transformations associated with novel bacteria and archaea in deep terrestrial subsurface sediments.</title>
        <authorList>
            <person name="Hernsdorf A.W."/>
            <person name="Amano Y."/>
            <person name="Miyakawa K."/>
            <person name="Ise K."/>
            <person name="Suzuki Y."/>
            <person name="Anantharaman K."/>
            <person name="Probst A."/>
            <person name="Burstein D."/>
            <person name="Thomas B.C."/>
            <person name="Banfield J.F."/>
        </authorList>
    </citation>
    <scope>NUCLEOTIDE SEQUENCE [LARGE SCALE GENOMIC DNA]</scope>
    <source>
        <strain evidence="10">HGW-Kuenenbacteria-1</strain>
    </source>
</reference>
<keyword evidence="6" id="KW-0238">DNA-binding</keyword>
<dbReference type="InterPro" id="IPR051055">
    <property type="entry name" value="PIF1_helicase"/>
</dbReference>
<comment type="caution">
    <text evidence="10">The sequence shown here is derived from an EMBL/GenBank/DDBJ whole genome shotgun (WGS) entry which is preliminary data.</text>
</comment>
<dbReference type="InterPro" id="IPR027417">
    <property type="entry name" value="P-loop_NTPase"/>
</dbReference>
<dbReference type="SMART" id="SM00382">
    <property type="entry name" value="AAA"/>
    <property type="match status" value="1"/>
</dbReference>
<protein>
    <submittedName>
        <fullName evidence="10">Helicase</fullName>
    </submittedName>
</protein>
<proteinExistence type="predicted"/>